<evidence type="ECO:0000313" key="5">
    <source>
        <dbReference type="Proteomes" id="UP000035682"/>
    </source>
</evidence>
<evidence type="ECO:0000313" key="6">
    <source>
        <dbReference type="WBParaSite" id="SRAE_2000457600.1"/>
    </source>
</evidence>
<dbReference type="InterPro" id="IPR003582">
    <property type="entry name" value="ShKT_dom"/>
</dbReference>
<dbReference type="Pfam" id="PF01549">
    <property type="entry name" value="ShK"/>
    <property type="match status" value="1"/>
</dbReference>
<proteinExistence type="predicted"/>
<keyword evidence="1" id="KW-1015">Disulfide bond</keyword>
<dbReference type="CTD" id="36382301"/>
<accession>A0A090N022</accession>
<keyword evidence="2" id="KW-0732">Signal</keyword>
<evidence type="ECO:0000256" key="2">
    <source>
        <dbReference type="SAM" id="SignalP"/>
    </source>
</evidence>
<evidence type="ECO:0000313" key="4">
    <source>
        <dbReference type="EMBL" id="CEF69930.1"/>
    </source>
</evidence>
<dbReference type="PROSITE" id="PS51670">
    <property type="entry name" value="SHKT"/>
    <property type="match status" value="1"/>
</dbReference>
<dbReference type="Gene3D" id="1.10.10.1870">
    <property type="entry name" value="ShTK domain-like"/>
    <property type="match status" value="1"/>
</dbReference>
<feature type="chain" id="PRO_5015031404" evidence="2">
    <location>
        <begin position="16"/>
        <end position="110"/>
    </location>
</feature>
<evidence type="ECO:0000313" key="7">
    <source>
        <dbReference type="WormBase" id="SRAE_2000457600"/>
    </source>
</evidence>
<dbReference type="AlphaFoldDB" id="A0A090N022"/>
<comment type="caution">
    <text evidence="1">Lacks conserved residue(s) required for the propagation of feature annotation.</text>
</comment>
<sequence length="110" mass="13119">MKILLLLLFSTLGLAQQNFISCIDIKKYKRCEKEEWKQNVCHLCQSKCKFKDPYYCKKPEIEYESGCKDYYDTCPSKKEYCFNIRLFQELLEDCPKTCGYCTKNGYKKLS</sequence>
<organism evidence="4">
    <name type="scientific">Strongyloides ratti</name>
    <name type="common">Parasitic roundworm</name>
    <dbReference type="NCBI Taxonomy" id="34506"/>
    <lineage>
        <taxon>Eukaryota</taxon>
        <taxon>Metazoa</taxon>
        <taxon>Ecdysozoa</taxon>
        <taxon>Nematoda</taxon>
        <taxon>Chromadorea</taxon>
        <taxon>Rhabditida</taxon>
        <taxon>Tylenchina</taxon>
        <taxon>Panagrolaimomorpha</taxon>
        <taxon>Strongyloidoidea</taxon>
        <taxon>Strongyloididae</taxon>
        <taxon>Strongyloides</taxon>
    </lineage>
</organism>
<dbReference type="WormBase" id="SRAE_2000457600">
    <property type="protein sequence ID" value="SRP10300"/>
    <property type="gene ID" value="WBGene00264808"/>
</dbReference>
<name>A0A090N022_STRRB</name>
<dbReference type="WBParaSite" id="SRAE_2000457600.1">
    <property type="protein sequence ID" value="SRAE_2000457600.1"/>
    <property type="gene ID" value="WBGene00264808"/>
</dbReference>
<dbReference type="SMART" id="SM00254">
    <property type="entry name" value="ShKT"/>
    <property type="match status" value="1"/>
</dbReference>
<keyword evidence="5" id="KW-1185">Reference proteome</keyword>
<feature type="disulfide bond" evidence="1">
    <location>
        <begin position="67"/>
        <end position="101"/>
    </location>
</feature>
<protein>
    <submittedName>
        <fullName evidence="4 6">ShKT domain-containing protein</fullName>
    </submittedName>
</protein>
<feature type="domain" description="ShKT" evidence="3">
    <location>
        <begin position="67"/>
        <end position="101"/>
    </location>
</feature>
<dbReference type="RefSeq" id="XP_024509129.1">
    <property type="nucleotide sequence ID" value="XM_024643461.1"/>
</dbReference>
<evidence type="ECO:0000259" key="3">
    <source>
        <dbReference type="PROSITE" id="PS51670"/>
    </source>
</evidence>
<feature type="signal peptide" evidence="2">
    <location>
        <begin position="1"/>
        <end position="15"/>
    </location>
</feature>
<dbReference type="GeneID" id="36382301"/>
<reference evidence="6" key="2">
    <citation type="submission" date="2020-12" db="UniProtKB">
        <authorList>
            <consortium name="WormBaseParasite"/>
        </authorList>
    </citation>
    <scope>IDENTIFICATION</scope>
</reference>
<evidence type="ECO:0000256" key="1">
    <source>
        <dbReference type="PROSITE-ProRule" id="PRU01005"/>
    </source>
</evidence>
<gene>
    <name evidence="4 6 7" type="ORF">SRAE_2000457600</name>
</gene>
<reference evidence="4 5" key="1">
    <citation type="submission" date="2014-09" db="EMBL/GenBank/DDBJ databases">
        <authorList>
            <person name="Martin A.A."/>
        </authorList>
    </citation>
    <scope>NUCLEOTIDE SEQUENCE</scope>
    <source>
        <strain evidence="5">ED321</strain>
        <strain evidence="4">ED321 Heterogonic</strain>
    </source>
</reference>
<dbReference type="EMBL" id="LN609529">
    <property type="protein sequence ID" value="CEF69930.1"/>
    <property type="molecule type" value="Genomic_DNA"/>
</dbReference>
<dbReference type="Proteomes" id="UP000035682">
    <property type="component" value="Unplaced"/>
</dbReference>